<dbReference type="Proteomes" id="UP001186944">
    <property type="component" value="Unassembled WGS sequence"/>
</dbReference>
<name>A0AA88XY83_PINIB</name>
<accession>A0AA88XY83</accession>
<evidence type="ECO:0000313" key="3">
    <source>
        <dbReference type="Proteomes" id="UP001186944"/>
    </source>
</evidence>
<feature type="compositionally biased region" description="Polar residues" evidence="1">
    <location>
        <begin position="22"/>
        <end position="32"/>
    </location>
</feature>
<reference evidence="2" key="1">
    <citation type="submission" date="2019-08" db="EMBL/GenBank/DDBJ databases">
        <title>The improved chromosome-level genome for the pearl oyster Pinctada fucata martensii using PacBio sequencing and Hi-C.</title>
        <authorList>
            <person name="Zheng Z."/>
        </authorList>
    </citation>
    <scope>NUCLEOTIDE SEQUENCE</scope>
    <source>
        <strain evidence="2">ZZ-2019</strain>
        <tissue evidence="2">Adductor muscle</tissue>
    </source>
</reference>
<gene>
    <name evidence="2" type="ORF">FSP39_024153</name>
</gene>
<feature type="region of interest" description="Disordered" evidence="1">
    <location>
        <begin position="22"/>
        <end position="125"/>
    </location>
</feature>
<feature type="compositionally biased region" description="Pro residues" evidence="1">
    <location>
        <begin position="174"/>
        <end position="191"/>
    </location>
</feature>
<feature type="region of interest" description="Disordered" evidence="1">
    <location>
        <begin position="161"/>
        <end position="193"/>
    </location>
</feature>
<feature type="compositionally biased region" description="Polar residues" evidence="1">
    <location>
        <begin position="96"/>
        <end position="107"/>
    </location>
</feature>
<sequence>MAVGPVGKNSCKVVRIVLDTSTAKDQQQSKVSGGQEKKCSLKKGGKSVGKSNGSVSSGSITPKCLISETLPRNGSRATSLKLDKNGSNLKGKENPASGSNDAMNRVESLQKQEQRKASRARKLNNVAKSQLSETLTSIEYLYEKQRKETRRATRAIEDEIERMKEEERNSSQPLLPPVTKPNTPPPMPTPSPLRLHKKDTTESPAGCVSCRFNKNKHCRYFPCYLPLSYHCMGHQSSEKSFTILSTYDDLLSRCADARPPSHVRAQMAAQEARDRENSTFSKHQRASVKDKERGLKIIIQHMKSRNYEKNKPREWVTNYGAPLPRRLLLKPVIPVSESLVDVQRTK</sequence>
<evidence type="ECO:0000313" key="2">
    <source>
        <dbReference type="EMBL" id="KAK3094102.1"/>
    </source>
</evidence>
<dbReference type="EMBL" id="VSWD01000009">
    <property type="protein sequence ID" value="KAK3094102.1"/>
    <property type="molecule type" value="Genomic_DNA"/>
</dbReference>
<evidence type="ECO:0000256" key="1">
    <source>
        <dbReference type="SAM" id="MobiDB-lite"/>
    </source>
</evidence>
<proteinExistence type="predicted"/>
<organism evidence="2 3">
    <name type="scientific">Pinctada imbricata</name>
    <name type="common">Atlantic pearl-oyster</name>
    <name type="synonym">Pinctada martensii</name>
    <dbReference type="NCBI Taxonomy" id="66713"/>
    <lineage>
        <taxon>Eukaryota</taxon>
        <taxon>Metazoa</taxon>
        <taxon>Spiralia</taxon>
        <taxon>Lophotrochozoa</taxon>
        <taxon>Mollusca</taxon>
        <taxon>Bivalvia</taxon>
        <taxon>Autobranchia</taxon>
        <taxon>Pteriomorphia</taxon>
        <taxon>Pterioida</taxon>
        <taxon>Pterioidea</taxon>
        <taxon>Pteriidae</taxon>
        <taxon>Pinctada</taxon>
    </lineage>
</organism>
<feature type="compositionally biased region" description="Low complexity" evidence="1">
    <location>
        <begin position="48"/>
        <end position="59"/>
    </location>
</feature>
<dbReference type="AlphaFoldDB" id="A0AA88XY83"/>
<comment type="caution">
    <text evidence="2">The sequence shown here is derived from an EMBL/GenBank/DDBJ whole genome shotgun (WGS) entry which is preliminary data.</text>
</comment>
<protein>
    <submittedName>
        <fullName evidence="2">Uncharacterized protein</fullName>
    </submittedName>
</protein>
<keyword evidence="3" id="KW-1185">Reference proteome</keyword>